<feature type="transmembrane region" description="Helical" evidence="1">
    <location>
        <begin position="57"/>
        <end position="79"/>
    </location>
</feature>
<feature type="transmembrane region" description="Helical" evidence="1">
    <location>
        <begin position="6"/>
        <end position="25"/>
    </location>
</feature>
<dbReference type="Pfam" id="PF07584">
    <property type="entry name" value="BatA"/>
    <property type="match status" value="1"/>
</dbReference>
<keyword evidence="1" id="KW-0472">Membrane</keyword>
<evidence type="ECO:0000256" key="1">
    <source>
        <dbReference type="SAM" id="Phobius"/>
    </source>
</evidence>
<name>A0A532V7B7_UNCT6</name>
<protein>
    <recommendedName>
        <fullName evidence="2">Aerotolerance regulator N-terminal domain-containing protein</fullName>
    </recommendedName>
</protein>
<keyword evidence="1" id="KW-1133">Transmembrane helix</keyword>
<comment type="caution">
    <text evidence="3">The sequence shown here is derived from an EMBL/GenBank/DDBJ whole genome shotgun (WGS) entry which is preliminary data.</text>
</comment>
<dbReference type="AlphaFoldDB" id="A0A532V7B7"/>
<feature type="transmembrane region" description="Helical" evidence="1">
    <location>
        <begin position="594"/>
        <end position="614"/>
    </location>
</feature>
<sequence>MISFANPWYLLLMPLASGPLVLHLLSRRKMKRTEFSSLFFLRKLRERRFRWLKLRDVLLLILRTLFLMFLVLALAGPIWKGRFPLGKVRADVVVILDDSYSTTARFGDLKATASRLLDELSLGSRVALLSPSGSLWDTVWGEPESAAERIQALASSQSGRDLQAAWLKALKLLDKSRASTRRVALISDGQEHALGFLENQRIPSDVEVFCFIDEASFPANTSILDVELYPGFPLPGEERFLRIRLGRSGKKVEKTLSLWVDERMVEERRIRLSEGRKEIEFRLPQAAQEVRVALDPDSIPADDQRFVLASGGRRLRISLVGDAGSDFLELALRVGGDLEVQRVRPAGAARLSSSSYDVLIWDGATSCPFQARTAASQGLAVLILLDGDVEDVAGAFNSLGVSSGEGFEILGPSSLFADLEEQDRRQMRIKRYARLEPTGAKVILPLSGGDPLMLADTSQDIYYLATRFTAQHTELVYRALFPAILQRIVTYVAGEKSQRERFIGDTLRVRVQKGEPLFVETPRLHYEITPRQSDGGYVVEFSHTSDGGFYRIGAEGFVVNPDPAEASVAKITTPDLQKRGVKVYPLGASVPRKLWFWFLILAAACLAAEFLFIFL</sequence>
<organism evidence="3 4">
    <name type="scientific">candidate division TA06 bacterium B3_TA06</name>
    <dbReference type="NCBI Taxonomy" id="2012487"/>
    <lineage>
        <taxon>Bacteria</taxon>
        <taxon>Bacteria division TA06</taxon>
    </lineage>
</organism>
<dbReference type="Proteomes" id="UP000317778">
    <property type="component" value="Unassembled WGS sequence"/>
</dbReference>
<dbReference type="Gene3D" id="3.40.50.410">
    <property type="entry name" value="von Willebrand factor, type A domain"/>
    <property type="match status" value="1"/>
</dbReference>
<dbReference type="PANTHER" id="PTHR37464">
    <property type="entry name" value="BLL2463 PROTEIN"/>
    <property type="match status" value="1"/>
</dbReference>
<reference evidence="3 4" key="1">
    <citation type="submission" date="2017-06" db="EMBL/GenBank/DDBJ databases">
        <title>Novel microbial phyla capable of carbon fixation and sulfur reduction in deep-sea sediments.</title>
        <authorList>
            <person name="Huang J."/>
            <person name="Baker B."/>
            <person name="Wang Y."/>
        </authorList>
    </citation>
    <scope>NUCLEOTIDE SEQUENCE [LARGE SCALE GENOMIC DNA]</scope>
    <source>
        <strain evidence="3">B3_TA06</strain>
    </source>
</reference>
<accession>A0A532V7B7</accession>
<dbReference type="InterPro" id="IPR024163">
    <property type="entry name" value="Aerotolerance_reg_N"/>
</dbReference>
<keyword evidence="1" id="KW-0812">Transmembrane</keyword>
<dbReference type="NCBIfam" id="TIGR02226">
    <property type="entry name" value="two_anch"/>
    <property type="match status" value="1"/>
</dbReference>
<evidence type="ECO:0000313" key="4">
    <source>
        <dbReference type="Proteomes" id="UP000317778"/>
    </source>
</evidence>
<dbReference type="InterPro" id="IPR011933">
    <property type="entry name" value="Double_TM_dom"/>
</dbReference>
<dbReference type="EMBL" id="NJBO01000008">
    <property type="protein sequence ID" value="TKJ42857.1"/>
    <property type="molecule type" value="Genomic_DNA"/>
</dbReference>
<proteinExistence type="predicted"/>
<feature type="domain" description="Aerotolerance regulator N-terminal" evidence="2">
    <location>
        <begin position="1"/>
        <end position="77"/>
    </location>
</feature>
<evidence type="ECO:0000313" key="3">
    <source>
        <dbReference type="EMBL" id="TKJ42857.1"/>
    </source>
</evidence>
<dbReference type="InterPro" id="IPR036465">
    <property type="entry name" value="vWFA_dom_sf"/>
</dbReference>
<dbReference type="PANTHER" id="PTHR37464:SF1">
    <property type="entry name" value="BLL2463 PROTEIN"/>
    <property type="match status" value="1"/>
</dbReference>
<evidence type="ECO:0000259" key="2">
    <source>
        <dbReference type="Pfam" id="PF07584"/>
    </source>
</evidence>
<gene>
    <name evidence="3" type="ORF">CEE36_06220</name>
</gene>
<dbReference type="SUPFAM" id="SSF53300">
    <property type="entry name" value="vWA-like"/>
    <property type="match status" value="1"/>
</dbReference>